<name>A0A0C2IYP2_THEKT</name>
<feature type="region of interest" description="Disordered" evidence="1">
    <location>
        <begin position="1"/>
        <end position="41"/>
    </location>
</feature>
<dbReference type="PANTHER" id="PTHR23339">
    <property type="entry name" value="TYROSINE SPECIFIC PROTEIN PHOSPHATASE AND DUAL SPECIFICITY PROTEIN PHOSPHATASE"/>
    <property type="match status" value="1"/>
</dbReference>
<dbReference type="Proteomes" id="UP000031668">
    <property type="component" value="Unassembled WGS sequence"/>
</dbReference>
<reference evidence="3 4" key="1">
    <citation type="journal article" date="2014" name="Genome Biol. Evol.">
        <title>The genome of the myxosporean Thelohanellus kitauei shows adaptations to nutrient acquisition within its fish host.</title>
        <authorList>
            <person name="Yang Y."/>
            <person name="Xiong J."/>
            <person name="Zhou Z."/>
            <person name="Huo F."/>
            <person name="Miao W."/>
            <person name="Ran C."/>
            <person name="Liu Y."/>
            <person name="Zhang J."/>
            <person name="Feng J."/>
            <person name="Wang M."/>
            <person name="Wang M."/>
            <person name="Wang L."/>
            <person name="Yao B."/>
        </authorList>
    </citation>
    <scope>NUCLEOTIDE SEQUENCE [LARGE SCALE GENOMIC DNA]</scope>
    <source>
        <strain evidence="3">Wuqing</strain>
    </source>
</reference>
<dbReference type="EMBL" id="JWZT01002010">
    <property type="protein sequence ID" value="KII70634.1"/>
    <property type="molecule type" value="Genomic_DNA"/>
</dbReference>
<dbReference type="InterPro" id="IPR000387">
    <property type="entry name" value="Tyr_Pase_dom"/>
</dbReference>
<evidence type="ECO:0000256" key="1">
    <source>
        <dbReference type="SAM" id="MobiDB-lite"/>
    </source>
</evidence>
<comment type="caution">
    <text evidence="3">The sequence shown here is derived from an EMBL/GenBank/DDBJ whole genome shotgun (WGS) entry which is preliminary data.</text>
</comment>
<dbReference type="Gene3D" id="3.90.190.10">
    <property type="entry name" value="Protein tyrosine phosphatase superfamily"/>
    <property type="match status" value="1"/>
</dbReference>
<dbReference type="PROSITE" id="PS50056">
    <property type="entry name" value="TYR_PHOSPHATASE_2"/>
    <property type="match status" value="1"/>
</dbReference>
<dbReference type="InterPro" id="IPR050561">
    <property type="entry name" value="PTP"/>
</dbReference>
<organism evidence="3 4">
    <name type="scientific">Thelohanellus kitauei</name>
    <name type="common">Myxosporean</name>
    <dbReference type="NCBI Taxonomy" id="669202"/>
    <lineage>
        <taxon>Eukaryota</taxon>
        <taxon>Metazoa</taxon>
        <taxon>Cnidaria</taxon>
        <taxon>Myxozoa</taxon>
        <taxon>Myxosporea</taxon>
        <taxon>Bivalvulida</taxon>
        <taxon>Platysporina</taxon>
        <taxon>Myxobolidae</taxon>
        <taxon>Thelohanellus</taxon>
    </lineage>
</organism>
<evidence type="ECO:0000313" key="3">
    <source>
        <dbReference type="EMBL" id="KII70634.1"/>
    </source>
</evidence>
<dbReference type="InterPro" id="IPR029021">
    <property type="entry name" value="Prot-tyrosine_phosphatase-like"/>
</dbReference>
<evidence type="ECO:0000259" key="2">
    <source>
        <dbReference type="PROSITE" id="PS50056"/>
    </source>
</evidence>
<evidence type="ECO:0000313" key="4">
    <source>
        <dbReference type="Proteomes" id="UP000031668"/>
    </source>
</evidence>
<feature type="domain" description="Tyrosine specific protein phosphatases" evidence="2">
    <location>
        <begin position="144"/>
        <end position="200"/>
    </location>
</feature>
<accession>A0A0C2IYP2</accession>
<protein>
    <submittedName>
        <fullName evidence="3">Protein tyrosine phosphatase type IVA 3</fullName>
    </submittedName>
</protein>
<sequence>MRNPFKRLKRKQKHKVNSGTNSKKPPKKTLKYPKPPKPDPLKLEQIRRRYGHFMLDGDNNLFRIQSPPYCSEPIEYRGFRFVITDKPAPANVGDLVADLLDRGVNCLVLCSENLFDAQIMEENGIKTKEILIQDGRFPTPEQVKIWLETVDEVFEECRDSCIAITCNAGAGRSPVLATIGLMEAGLNNVAAMWMIREIRPFAYSYRQIDDLLEYKSSNYLINKRRKRMCTIL</sequence>
<feature type="compositionally biased region" description="Basic residues" evidence="1">
    <location>
        <begin position="1"/>
        <end position="16"/>
    </location>
</feature>
<keyword evidence="4" id="KW-1185">Reference proteome</keyword>
<dbReference type="OMA" id="CVIDEWL"/>
<dbReference type="SUPFAM" id="SSF52799">
    <property type="entry name" value="(Phosphotyrosine protein) phosphatases II"/>
    <property type="match status" value="1"/>
</dbReference>
<dbReference type="AlphaFoldDB" id="A0A0C2IYP2"/>
<gene>
    <name evidence="3" type="ORF">RF11_06990</name>
</gene>
<dbReference type="OrthoDB" id="5632at2759"/>
<proteinExistence type="predicted"/>